<proteinExistence type="predicted"/>
<accession>A0ABP6FY46</accession>
<feature type="chain" id="PRO_5047240245" description="Peptidase inhibitor family I36 protein" evidence="1">
    <location>
        <begin position="29"/>
        <end position="188"/>
    </location>
</feature>
<gene>
    <name evidence="2" type="ORF">GCM10010315_02000</name>
</gene>
<protein>
    <recommendedName>
        <fullName evidence="4">Peptidase inhibitor family I36 protein</fullName>
    </recommendedName>
</protein>
<organism evidence="2 3">
    <name type="scientific">Streptomyces luteosporeus</name>
    <dbReference type="NCBI Taxonomy" id="173856"/>
    <lineage>
        <taxon>Bacteria</taxon>
        <taxon>Bacillati</taxon>
        <taxon>Actinomycetota</taxon>
        <taxon>Actinomycetes</taxon>
        <taxon>Kitasatosporales</taxon>
        <taxon>Streptomycetaceae</taxon>
        <taxon>Streptomyces</taxon>
    </lineage>
</organism>
<evidence type="ECO:0008006" key="4">
    <source>
        <dbReference type="Google" id="ProtNLM"/>
    </source>
</evidence>
<dbReference type="Pfam" id="PF03995">
    <property type="entry name" value="Inhibitor_I36"/>
    <property type="match status" value="1"/>
</dbReference>
<keyword evidence="3" id="KW-1185">Reference proteome</keyword>
<sequence>MALRTWATAAAAAALAASLIGANGTASAAPAATAARPDFAAQAASAGLSGSRAEELQHKVDDYLARLGGRQVAANKVEFEGGTVVVALPGEKQARDLGKADAKFADCPYENFCMFRGTYYTGDQLNLYYCRDQGLTNWTGNGSWWNRQTPGTQARLLGRNHDVVTVTAGAESWQAVYNWDPIWYVRPC</sequence>
<comment type="caution">
    <text evidence="2">The sequence shown here is derived from an EMBL/GenBank/DDBJ whole genome shotgun (WGS) entry which is preliminary data.</text>
</comment>
<reference evidence="3" key="1">
    <citation type="journal article" date="2019" name="Int. J. Syst. Evol. Microbiol.">
        <title>The Global Catalogue of Microorganisms (GCM) 10K type strain sequencing project: providing services to taxonomists for standard genome sequencing and annotation.</title>
        <authorList>
            <consortium name="The Broad Institute Genomics Platform"/>
            <consortium name="The Broad Institute Genome Sequencing Center for Infectious Disease"/>
            <person name="Wu L."/>
            <person name="Ma J."/>
        </authorList>
    </citation>
    <scope>NUCLEOTIDE SEQUENCE [LARGE SCALE GENOMIC DNA]</scope>
    <source>
        <strain evidence="3">JCM 4542</strain>
    </source>
</reference>
<dbReference type="Proteomes" id="UP001500886">
    <property type="component" value="Unassembled WGS sequence"/>
</dbReference>
<keyword evidence="1" id="KW-0732">Signal</keyword>
<evidence type="ECO:0000256" key="1">
    <source>
        <dbReference type="SAM" id="SignalP"/>
    </source>
</evidence>
<evidence type="ECO:0000313" key="3">
    <source>
        <dbReference type="Proteomes" id="UP001500886"/>
    </source>
</evidence>
<name>A0ABP6FY46_9ACTN</name>
<dbReference type="EMBL" id="BAAASL010000001">
    <property type="protein sequence ID" value="GAA2707472.1"/>
    <property type="molecule type" value="Genomic_DNA"/>
</dbReference>
<feature type="signal peptide" evidence="1">
    <location>
        <begin position="1"/>
        <end position="28"/>
    </location>
</feature>
<evidence type="ECO:0000313" key="2">
    <source>
        <dbReference type="EMBL" id="GAA2707472.1"/>
    </source>
</evidence>
<dbReference type="RefSeq" id="WP_344432644.1">
    <property type="nucleotide sequence ID" value="NZ_BAAASL010000001.1"/>
</dbReference>